<evidence type="ECO:0000313" key="1">
    <source>
        <dbReference type="EMBL" id="MEX6690067.1"/>
    </source>
</evidence>
<comment type="caution">
    <text evidence="1">The sequence shown here is derived from an EMBL/GenBank/DDBJ whole genome shotgun (WGS) entry which is preliminary data.</text>
</comment>
<dbReference type="Proteomes" id="UP001560573">
    <property type="component" value="Unassembled WGS sequence"/>
</dbReference>
<organism evidence="1 2">
    <name type="scientific">Danxiaibacter flavus</name>
    <dbReference type="NCBI Taxonomy" id="3049108"/>
    <lineage>
        <taxon>Bacteria</taxon>
        <taxon>Pseudomonadati</taxon>
        <taxon>Bacteroidota</taxon>
        <taxon>Chitinophagia</taxon>
        <taxon>Chitinophagales</taxon>
        <taxon>Chitinophagaceae</taxon>
        <taxon>Danxiaibacter</taxon>
    </lineage>
</organism>
<gene>
    <name evidence="1" type="ORF">QTN47_21340</name>
</gene>
<reference evidence="1 2" key="1">
    <citation type="submission" date="2023-07" db="EMBL/GenBank/DDBJ databases">
        <authorList>
            <person name="Lian W.-H."/>
        </authorList>
    </citation>
    <scope>NUCLEOTIDE SEQUENCE [LARGE SCALE GENOMIC DNA]</scope>
    <source>
        <strain evidence="1 2">SYSU DXS3180</strain>
    </source>
</reference>
<protein>
    <recommendedName>
        <fullName evidence="3">Lipoprotein</fullName>
    </recommendedName>
</protein>
<evidence type="ECO:0000313" key="2">
    <source>
        <dbReference type="Proteomes" id="UP001560573"/>
    </source>
</evidence>
<name>A0ABV3ZJP2_9BACT</name>
<dbReference type="EMBL" id="JAULBC010000007">
    <property type="protein sequence ID" value="MEX6690067.1"/>
    <property type="molecule type" value="Genomic_DNA"/>
</dbReference>
<dbReference type="RefSeq" id="WP_369331475.1">
    <property type="nucleotide sequence ID" value="NZ_JAULBC010000007.1"/>
</dbReference>
<keyword evidence="2" id="KW-1185">Reference proteome</keyword>
<proteinExistence type="predicted"/>
<evidence type="ECO:0008006" key="3">
    <source>
        <dbReference type="Google" id="ProtNLM"/>
    </source>
</evidence>
<sequence length="151" mass="18124">MKLFRCLCMMIGFSLMNSCIEYRIIDKGYLTNDTKYLFTKFEFIGRHRTVYTGAIKRQEKIQEEIIYYTDKSLPPIKILFSYDDRKKINKKEFFVSVIDAQPEFMLTEEERQLLKIMNEKKLDGDYEKYHLISGFRKSTNNDNIPDDLKKI</sequence>
<accession>A0ABV3ZJP2</accession>